<name>A0A1J1IVJ9_9DIPT</name>
<dbReference type="InterPro" id="IPR032675">
    <property type="entry name" value="LRR_dom_sf"/>
</dbReference>
<dbReference type="OrthoDB" id="1600340at2759"/>
<accession>A0A1J1IVJ9</accession>
<evidence type="ECO:0000256" key="1">
    <source>
        <dbReference type="ARBA" id="ARBA00022614"/>
    </source>
</evidence>
<evidence type="ECO:0000256" key="2">
    <source>
        <dbReference type="ARBA" id="ARBA00022737"/>
    </source>
</evidence>
<dbReference type="Pfam" id="PF13855">
    <property type="entry name" value="LRR_8"/>
    <property type="match status" value="2"/>
</dbReference>
<dbReference type="GO" id="GO:0005615">
    <property type="term" value="C:extracellular space"/>
    <property type="evidence" value="ECO:0007669"/>
    <property type="project" value="TreeGrafter"/>
</dbReference>
<dbReference type="EMBL" id="CVRI01000059">
    <property type="protein sequence ID" value="CRL03604.1"/>
    <property type="molecule type" value="Genomic_DNA"/>
</dbReference>
<sequence>MFTGPQFLTILSLSNNRLESLDLGADADPPVALFSLWGVFASNNNISRIHPFAFNGNSSSYQLTAIDLSHNNLKEIAPGTFHGLYYLRTLQLNDNQISSLPNDTFSNCVFGVCRGALRLDFSNNELEIIHSELFLTTSHINQLNLTSNRISAIDRNMFSVLRSLRTIFLAGNLCSEENFEWIFDSNLPEALESLEECFLNYDKLTGGSPHFYLSFKI</sequence>
<dbReference type="SUPFAM" id="SSF52058">
    <property type="entry name" value="L domain-like"/>
    <property type="match status" value="1"/>
</dbReference>
<dbReference type="SMART" id="SM00369">
    <property type="entry name" value="LRR_TYP"/>
    <property type="match status" value="5"/>
</dbReference>
<dbReference type="STRING" id="568069.A0A1J1IVJ9"/>
<proteinExistence type="predicted"/>
<dbReference type="Gene3D" id="3.80.10.10">
    <property type="entry name" value="Ribonuclease Inhibitor"/>
    <property type="match status" value="2"/>
</dbReference>
<organism evidence="3 4">
    <name type="scientific">Clunio marinus</name>
    <dbReference type="NCBI Taxonomy" id="568069"/>
    <lineage>
        <taxon>Eukaryota</taxon>
        <taxon>Metazoa</taxon>
        <taxon>Ecdysozoa</taxon>
        <taxon>Arthropoda</taxon>
        <taxon>Hexapoda</taxon>
        <taxon>Insecta</taxon>
        <taxon>Pterygota</taxon>
        <taxon>Neoptera</taxon>
        <taxon>Endopterygota</taxon>
        <taxon>Diptera</taxon>
        <taxon>Nematocera</taxon>
        <taxon>Chironomoidea</taxon>
        <taxon>Chironomidae</taxon>
        <taxon>Clunio</taxon>
    </lineage>
</organism>
<keyword evidence="4" id="KW-1185">Reference proteome</keyword>
<keyword evidence="1" id="KW-0433">Leucine-rich repeat</keyword>
<keyword evidence="2" id="KW-0677">Repeat</keyword>
<dbReference type="PANTHER" id="PTHR45712:SF1">
    <property type="entry name" value="NEPHROCAN"/>
    <property type="match status" value="1"/>
</dbReference>
<dbReference type="AlphaFoldDB" id="A0A1J1IVJ9"/>
<dbReference type="InterPro" id="IPR001611">
    <property type="entry name" value="Leu-rich_rpt"/>
</dbReference>
<protein>
    <submittedName>
        <fullName evidence="3">CLUMA_CG016641, isoform A</fullName>
    </submittedName>
</protein>
<dbReference type="PANTHER" id="PTHR45712">
    <property type="entry name" value="AGAP008170-PA"/>
    <property type="match status" value="1"/>
</dbReference>
<dbReference type="Proteomes" id="UP000183832">
    <property type="component" value="Unassembled WGS sequence"/>
</dbReference>
<dbReference type="InterPro" id="IPR050333">
    <property type="entry name" value="SLRP"/>
</dbReference>
<reference evidence="3 4" key="1">
    <citation type="submission" date="2015-04" db="EMBL/GenBank/DDBJ databases">
        <authorList>
            <person name="Syromyatnikov M.Y."/>
            <person name="Popov V.N."/>
        </authorList>
    </citation>
    <scope>NUCLEOTIDE SEQUENCE [LARGE SCALE GENOMIC DNA]</scope>
</reference>
<evidence type="ECO:0000313" key="4">
    <source>
        <dbReference type="Proteomes" id="UP000183832"/>
    </source>
</evidence>
<evidence type="ECO:0000313" key="3">
    <source>
        <dbReference type="EMBL" id="CRL03604.1"/>
    </source>
</evidence>
<dbReference type="InterPro" id="IPR003591">
    <property type="entry name" value="Leu-rich_rpt_typical-subtyp"/>
</dbReference>
<dbReference type="PROSITE" id="PS51450">
    <property type="entry name" value="LRR"/>
    <property type="match status" value="2"/>
</dbReference>
<gene>
    <name evidence="3" type="ORF">CLUMA_CG016641</name>
</gene>